<evidence type="ECO:0000313" key="3">
    <source>
        <dbReference type="Proteomes" id="UP000053660"/>
    </source>
</evidence>
<keyword evidence="3" id="KW-1185">Reference proteome</keyword>
<feature type="compositionally biased region" description="Polar residues" evidence="1">
    <location>
        <begin position="157"/>
        <end position="170"/>
    </location>
</feature>
<dbReference type="EMBL" id="KN566771">
    <property type="protein sequence ID" value="KHJ84790.1"/>
    <property type="molecule type" value="Genomic_DNA"/>
</dbReference>
<gene>
    <name evidence="2" type="ORF">OESDEN_15491</name>
</gene>
<dbReference type="OrthoDB" id="10066279at2759"/>
<dbReference type="AlphaFoldDB" id="A0A0B1SNL8"/>
<dbReference type="Proteomes" id="UP000053660">
    <property type="component" value="Unassembled WGS sequence"/>
</dbReference>
<accession>A0A0B1SNL8</accession>
<evidence type="ECO:0000313" key="2">
    <source>
        <dbReference type="EMBL" id="KHJ84790.1"/>
    </source>
</evidence>
<feature type="compositionally biased region" description="Basic and acidic residues" evidence="1">
    <location>
        <begin position="140"/>
        <end position="152"/>
    </location>
</feature>
<proteinExistence type="predicted"/>
<protein>
    <submittedName>
        <fullName evidence="2">Uncharacterized protein</fullName>
    </submittedName>
</protein>
<evidence type="ECO:0000256" key="1">
    <source>
        <dbReference type="SAM" id="MobiDB-lite"/>
    </source>
</evidence>
<organism evidence="2 3">
    <name type="scientific">Oesophagostomum dentatum</name>
    <name type="common">Nodular worm</name>
    <dbReference type="NCBI Taxonomy" id="61180"/>
    <lineage>
        <taxon>Eukaryota</taxon>
        <taxon>Metazoa</taxon>
        <taxon>Ecdysozoa</taxon>
        <taxon>Nematoda</taxon>
        <taxon>Chromadorea</taxon>
        <taxon>Rhabditida</taxon>
        <taxon>Rhabditina</taxon>
        <taxon>Rhabditomorpha</taxon>
        <taxon>Strongyloidea</taxon>
        <taxon>Strongylidae</taxon>
        <taxon>Oesophagostomum</taxon>
    </lineage>
</organism>
<feature type="region of interest" description="Disordered" evidence="1">
    <location>
        <begin position="140"/>
        <end position="172"/>
    </location>
</feature>
<sequence>MIPTPISNFAPLSYFNYGLYSNKQDNETLTNFGTTAACELPAQDTSTASTISVPSDTHSDDSRRTIKTRVLPVRREKYLFATSLKRPRSLDSEREGHELAVKRAVEEVVPVPQHADAPMDCDPFASNVVSMSSSCKKEKVETSTVGEEHSKAVIEPTGTSPAESESPRNQRCQRVRRLPARYRDDYVCALNDVDTGDEVMAYFRTPRYIFVFEDEFVLELETRL</sequence>
<reference evidence="2 3" key="1">
    <citation type="submission" date="2014-03" db="EMBL/GenBank/DDBJ databases">
        <title>Draft genome of the hookworm Oesophagostomum dentatum.</title>
        <authorList>
            <person name="Mitreva M."/>
        </authorList>
    </citation>
    <scope>NUCLEOTIDE SEQUENCE [LARGE SCALE GENOMIC DNA]</scope>
    <source>
        <strain evidence="2 3">OD-Hann</strain>
    </source>
</reference>
<name>A0A0B1SNL8_OESDE</name>